<accession>A0AAQ3MQ58</accession>
<dbReference type="PANTHER" id="PTHR47852:SF2">
    <property type="entry name" value="WW DOMAIN-CONTAINING PROTEIN"/>
    <property type="match status" value="1"/>
</dbReference>
<dbReference type="Proteomes" id="UP001374535">
    <property type="component" value="Chromosome 9"/>
</dbReference>
<dbReference type="EMBL" id="CP144692">
    <property type="protein sequence ID" value="WVY95574.1"/>
    <property type="molecule type" value="Genomic_DNA"/>
</dbReference>
<gene>
    <name evidence="1" type="ORF">V8G54_027725</name>
</gene>
<protein>
    <submittedName>
        <fullName evidence="1">Uncharacterized protein</fullName>
    </submittedName>
</protein>
<dbReference type="PANTHER" id="PTHR47852">
    <property type="entry name" value="OS06G0298400 PROTEIN"/>
    <property type="match status" value="1"/>
</dbReference>
<evidence type="ECO:0000313" key="2">
    <source>
        <dbReference type="Proteomes" id="UP001374535"/>
    </source>
</evidence>
<sequence length="372" mass="43498">METKLKNQKDVETELREGVLSHHPLSLECRFYVSTHPLFHFRASSLERCGSLSVGVLPWTSTHPPIFLLPSHGEVLVLAPNFRRFGNNVIGYRRQRCFVKASFVVLEHIVVDVVFVREVRICLEWHAKQIASREAKDNDNFTLPLREKIKRKRAQATKESGNKPQDAIKQNQQQLDLIKLAKGFPSNWQDIVAINLHRLKGHPHPYHHRHRFNHTQIFCFQPEINWSHFIRYRMTKALRPGAPLSYEFFVTQIMQHFQIPLDDEIPVSEKKFTIATDVIFSFGFKKNRDNQWRHKDDLVASQRHGAGRPQQQPINDLPTFVGDSFNTMNARFEQLELNMGDCFDTIDARVEHLEHDMQYLRRHFGLHGRSSS</sequence>
<dbReference type="AlphaFoldDB" id="A0AAQ3MQ58"/>
<reference evidence="1 2" key="1">
    <citation type="journal article" date="2023" name="Life. Sci Alliance">
        <title>Evolutionary insights into 3D genome organization and epigenetic landscape of Vigna mungo.</title>
        <authorList>
            <person name="Junaid A."/>
            <person name="Singh B."/>
            <person name="Bhatia S."/>
        </authorList>
    </citation>
    <scope>NUCLEOTIDE SEQUENCE [LARGE SCALE GENOMIC DNA]</scope>
    <source>
        <strain evidence="1">Urdbean</strain>
    </source>
</reference>
<evidence type="ECO:0000313" key="1">
    <source>
        <dbReference type="EMBL" id="WVY95574.1"/>
    </source>
</evidence>
<name>A0AAQ3MQ58_VIGMU</name>
<organism evidence="1 2">
    <name type="scientific">Vigna mungo</name>
    <name type="common">Black gram</name>
    <name type="synonym">Phaseolus mungo</name>
    <dbReference type="NCBI Taxonomy" id="3915"/>
    <lineage>
        <taxon>Eukaryota</taxon>
        <taxon>Viridiplantae</taxon>
        <taxon>Streptophyta</taxon>
        <taxon>Embryophyta</taxon>
        <taxon>Tracheophyta</taxon>
        <taxon>Spermatophyta</taxon>
        <taxon>Magnoliopsida</taxon>
        <taxon>eudicotyledons</taxon>
        <taxon>Gunneridae</taxon>
        <taxon>Pentapetalae</taxon>
        <taxon>rosids</taxon>
        <taxon>fabids</taxon>
        <taxon>Fabales</taxon>
        <taxon>Fabaceae</taxon>
        <taxon>Papilionoideae</taxon>
        <taxon>50 kb inversion clade</taxon>
        <taxon>NPAAA clade</taxon>
        <taxon>indigoferoid/millettioid clade</taxon>
        <taxon>Phaseoleae</taxon>
        <taxon>Vigna</taxon>
    </lineage>
</organism>
<keyword evidence="2" id="KW-1185">Reference proteome</keyword>
<proteinExistence type="predicted"/>